<sequence length="167" mass="18108">MKEERGTTKPAYCNKAPSPGRCGVVAVAGNLMTRVGLRSMADGLPTSTGLAKRDRPRSRANGKTKTRGNIAGQTKHLAICAKAFVPDAASRSDRTGPLVASGDAGDRLAIYFGTLMSRWSEGYFMTTSRLRQNAADGKPYSTFLELPWLVIHRYAFGPSFSIKRSYS</sequence>
<dbReference type="RefSeq" id="WP_320318806.1">
    <property type="nucleotide sequence ID" value="NZ_JAVIIX010000027.1"/>
</dbReference>
<dbReference type="Proteomes" id="UP001271780">
    <property type="component" value="Unassembled WGS sequence"/>
</dbReference>
<feature type="compositionally biased region" description="Basic residues" evidence="1">
    <location>
        <begin position="54"/>
        <end position="66"/>
    </location>
</feature>
<reference evidence="2 3" key="1">
    <citation type="submission" date="2023-08" db="EMBL/GenBank/DDBJ databases">
        <title>Implementing the SeqCode for naming new Mesorhizobium species isolated from Vachellia karroo root nodules.</title>
        <authorList>
            <person name="Van Lill M."/>
        </authorList>
    </citation>
    <scope>NUCLEOTIDE SEQUENCE [LARGE SCALE GENOMIC DNA]</scope>
    <source>
        <strain evidence="2 3">VK23A</strain>
    </source>
</reference>
<proteinExistence type="predicted"/>
<comment type="caution">
    <text evidence="2">The sequence shown here is derived from an EMBL/GenBank/DDBJ whole genome shotgun (WGS) entry which is preliminary data.</text>
</comment>
<gene>
    <name evidence="2" type="ORF">RFM27_29305</name>
</gene>
<keyword evidence="3" id="KW-1185">Reference proteome</keyword>
<evidence type="ECO:0000313" key="2">
    <source>
        <dbReference type="EMBL" id="MDX8476173.1"/>
    </source>
</evidence>
<name>A0ABU4XN41_9HYPH</name>
<dbReference type="EMBL" id="JAVIIZ010000028">
    <property type="protein sequence ID" value="MDX8476173.1"/>
    <property type="molecule type" value="Genomic_DNA"/>
</dbReference>
<evidence type="ECO:0000256" key="1">
    <source>
        <dbReference type="SAM" id="MobiDB-lite"/>
    </source>
</evidence>
<protein>
    <submittedName>
        <fullName evidence="2">Uncharacterized protein</fullName>
    </submittedName>
</protein>
<accession>A0ABU4XN41</accession>
<organism evidence="2 3">
    <name type="scientific">Mesorhizobium dulcispinae</name>
    <dbReference type="NCBI Taxonomy" id="3072316"/>
    <lineage>
        <taxon>Bacteria</taxon>
        <taxon>Pseudomonadati</taxon>
        <taxon>Pseudomonadota</taxon>
        <taxon>Alphaproteobacteria</taxon>
        <taxon>Hyphomicrobiales</taxon>
        <taxon>Phyllobacteriaceae</taxon>
        <taxon>Mesorhizobium</taxon>
    </lineage>
</organism>
<feature type="region of interest" description="Disordered" evidence="1">
    <location>
        <begin position="42"/>
        <end position="68"/>
    </location>
</feature>
<evidence type="ECO:0000313" key="3">
    <source>
        <dbReference type="Proteomes" id="UP001271780"/>
    </source>
</evidence>